<organism evidence="1 2">
    <name type="scientific">Aristolochia fimbriata</name>
    <name type="common">White veined hardy Dutchman's pipe vine</name>
    <dbReference type="NCBI Taxonomy" id="158543"/>
    <lineage>
        <taxon>Eukaryota</taxon>
        <taxon>Viridiplantae</taxon>
        <taxon>Streptophyta</taxon>
        <taxon>Embryophyta</taxon>
        <taxon>Tracheophyta</taxon>
        <taxon>Spermatophyta</taxon>
        <taxon>Magnoliopsida</taxon>
        <taxon>Magnoliidae</taxon>
        <taxon>Piperales</taxon>
        <taxon>Aristolochiaceae</taxon>
        <taxon>Aristolochia</taxon>
    </lineage>
</organism>
<reference evidence="1 2" key="1">
    <citation type="submission" date="2021-07" db="EMBL/GenBank/DDBJ databases">
        <title>The Aristolochia fimbriata genome: insights into angiosperm evolution, floral development and chemical biosynthesis.</title>
        <authorList>
            <person name="Jiao Y."/>
        </authorList>
    </citation>
    <scope>NUCLEOTIDE SEQUENCE [LARGE SCALE GENOMIC DNA]</scope>
    <source>
        <strain evidence="1">IBCAS-2021</strain>
        <tissue evidence="1">Leaf</tissue>
    </source>
</reference>
<gene>
    <name evidence="1" type="ORF">H6P81_015997</name>
</gene>
<comment type="caution">
    <text evidence="1">The sequence shown here is derived from an EMBL/GenBank/DDBJ whole genome shotgun (WGS) entry which is preliminary data.</text>
</comment>
<evidence type="ECO:0000313" key="2">
    <source>
        <dbReference type="Proteomes" id="UP000825729"/>
    </source>
</evidence>
<dbReference type="EMBL" id="JAINDJ010000006">
    <property type="protein sequence ID" value="KAG9444657.1"/>
    <property type="molecule type" value="Genomic_DNA"/>
</dbReference>
<sequence>MNFTSNGFNSPQHALKGDNCWSSGAQGIRSYSFNSAVMCKLINIGFAHSQFLRRNLGWLRLTHLPAHPPSGKFCNQITIILDSTMRELN</sequence>
<accession>A0AAV7EAV6</accession>
<proteinExistence type="predicted"/>
<evidence type="ECO:0000313" key="1">
    <source>
        <dbReference type="EMBL" id="KAG9444657.1"/>
    </source>
</evidence>
<name>A0AAV7EAV6_ARIFI</name>
<keyword evidence="2" id="KW-1185">Reference proteome</keyword>
<dbReference type="AlphaFoldDB" id="A0AAV7EAV6"/>
<protein>
    <submittedName>
        <fullName evidence="1">Uncharacterized protein</fullName>
    </submittedName>
</protein>
<dbReference type="Proteomes" id="UP000825729">
    <property type="component" value="Unassembled WGS sequence"/>
</dbReference>